<dbReference type="Gene3D" id="3.40.30.10">
    <property type="entry name" value="Glutaredoxin"/>
    <property type="match status" value="1"/>
</dbReference>
<dbReference type="Pfam" id="PF01323">
    <property type="entry name" value="DSBA"/>
    <property type="match status" value="1"/>
</dbReference>
<proteinExistence type="predicted"/>
<reference evidence="2" key="1">
    <citation type="submission" date="2022-09" db="EMBL/GenBank/DDBJ databases">
        <authorList>
            <person name="Li Z.-J."/>
        </authorList>
    </citation>
    <scope>NUCLEOTIDE SEQUENCE</scope>
    <source>
        <strain evidence="2">TGB11</strain>
        <plasmid evidence="2">unnamed</plasmid>
    </source>
</reference>
<dbReference type="PANTHER" id="PTHR13887:SF51">
    <property type="entry name" value="DSBA FAMILY PROTEIN"/>
    <property type="match status" value="1"/>
</dbReference>
<evidence type="ECO:0000313" key="2">
    <source>
        <dbReference type="EMBL" id="WBA10312.1"/>
    </source>
</evidence>
<accession>A0AA47KNX8</accession>
<evidence type="ECO:0000259" key="1">
    <source>
        <dbReference type="Pfam" id="PF01323"/>
    </source>
</evidence>
<feature type="domain" description="DSBA-like thioredoxin" evidence="1">
    <location>
        <begin position="7"/>
        <end position="182"/>
    </location>
</feature>
<dbReference type="GO" id="GO:0016491">
    <property type="term" value="F:oxidoreductase activity"/>
    <property type="evidence" value="ECO:0007669"/>
    <property type="project" value="InterPro"/>
</dbReference>
<organism evidence="2 3">
    <name type="scientific">Salinivibrio kushneri</name>
    <dbReference type="NCBI Taxonomy" id="1908198"/>
    <lineage>
        <taxon>Bacteria</taxon>
        <taxon>Pseudomonadati</taxon>
        <taxon>Pseudomonadota</taxon>
        <taxon>Gammaproteobacteria</taxon>
        <taxon>Vibrionales</taxon>
        <taxon>Vibrionaceae</taxon>
        <taxon>Salinivibrio</taxon>
    </lineage>
</organism>
<dbReference type="Proteomes" id="UP001164748">
    <property type="component" value="Plasmid unnamed"/>
</dbReference>
<dbReference type="InterPro" id="IPR036249">
    <property type="entry name" value="Thioredoxin-like_sf"/>
</dbReference>
<geneLocation type="plasmid" evidence="2 3">
    <name>unnamed</name>
</geneLocation>
<dbReference type="SUPFAM" id="SSF52833">
    <property type="entry name" value="Thioredoxin-like"/>
    <property type="match status" value="1"/>
</dbReference>
<dbReference type="CDD" id="cd03025">
    <property type="entry name" value="DsbA_FrnE_like"/>
    <property type="match status" value="1"/>
</dbReference>
<dbReference type="EMBL" id="CP114589">
    <property type="protein sequence ID" value="WBA10312.1"/>
    <property type="molecule type" value="Genomic_DNA"/>
</dbReference>
<protein>
    <submittedName>
        <fullName evidence="2">DsbA family protein</fullName>
    </submittedName>
</protein>
<name>A0AA47KNX8_9GAMM</name>
<sequence>MVNVHYIFDPMCGWCFGAATLIESLSNNPEINLQLRPGGMRERAPIEDSFRQHILAADQTIADQTGQTFGQAYLDRVASDQPVILDSFMTAQAILAAQQLDAQGAEMLKRIQRGHYQQGRSVCDADTLAELASEMGIEAEAWQQAMNRAENDVMPAVNQTRQLMAAHGLRGFPSMLVEQNGQWQAITVSQYYRRPDAWQALWQTLTQA</sequence>
<dbReference type="PANTHER" id="PTHR13887">
    <property type="entry name" value="GLUTATHIONE S-TRANSFERASE KAPPA"/>
    <property type="match status" value="1"/>
</dbReference>
<dbReference type="InterPro" id="IPR001853">
    <property type="entry name" value="DSBA-like_thioredoxin_dom"/>
</dbReference>
<gene>
    <name evidence="2" type="ORF">N8M53_13220</name>
</gene>
<evidence type="ECO:0000313" key="3">
    <source>
        <dbReference type="Proteomes" id="UP001164748"/>
    </source>
</evidence>
<dbReference type="RefSeq" id="WP_269580334.1">
    <property type="nucleotide sequence ID" value="NZ_CP114589.1"/>
</dbReference>
<dbReference type="AlphaFoldDB" id="A0AA47KNX8"/>
<keyword evidence="2" id="KW-0614">Plasmid</keyword>